<dbReference type="EMBL" id="BAAADD010000009">
    <property type="protein sequence ID" value="GAA0582045.1"/>
    <property type="molecule type" value="Genomic_DNA"/>
</dbReference>
<proteinExistence type="predicted"/>
<keyword evidence="4" id="KW-1185">Reference proteome</keyword>
<evidence type="ECO:0000256" key="1">
    <source>
        <dbReference type="SAM" id="MobiDB-lite"/>
    </source>
</evidence>
<dbReference type="RefSeq" id="WP_166935221.1">
    <property type="nucleotide sequence ID" value="NZ_BAAADD010000009.1"/>
</dbReference>
<keyword evidence="2" id="KW-0472">Membrane</keyword>
<evidence type="ECO:0000256" key="2">
    <source>
        <dbReference type="SAM" id="Phobius"/>
    </source>
</evidence>
<accession>A0ABN1F4D8</accession>
<reference evidence="3 4" key="1">
    <citation type="journal article" date="2019" name="Int. J. Syst. Evol. Microbiol.">
        <title>The Global Catalogue of Microorganisms (GCM) 10K type strain sequencing project: providing services to taxonomists for standard genome sequencing and annotation.</title>
        <authorList>
            <consortium name="The Broad Institute Genomics Platform"/>
            <consortium name="The Broad Institute Genome Sequencing Center for Infectious Disease"/>
            <person name="Wu L."/>
            <person name="Ma J."/>
        </authorList>
    </citation>
    <scope>NUCLEOTIDE SEQUENCE [LARGE SCALE GENOMIC DNA]</scope>
    <source>
        <strain evidence="3 4">JCM 15089</strain>
    </source>
</reference>
<sequence>MTRFSATTEFRPGWAERAERFVAVARAIVAFERIWPALWPATGIAGVAVAAALFGLFPLLAWPLHALVLASLVTAIALTLYFHLENFRWPSWDEGARRLERDSALDHRPVSESADQLAAGAGDPFAEELWRAHLKSRLALLPAFRLGLPHSTLPQRDRRGLRFGVLVLILFGLVVARGDSWRRLESLFTPNPGVIATLDAWIEPPAYTGQEPVYLGASAKLSVPAGSILKVRVHGADHRPSVTLDDVRFDGDNGEYAAEAKLTDSDHVRVRAAGRTIGSWRITLIADKPPTIAFAAPPAATERQALKLTFLAGDDYGITAARAIIKPHNGTGAPLIVDLPLPPHSDQPIKLTSFHDLTEHPYAGMDVDITLEAMDAAGNKTTSTTATFKLPQRLFTDPLARALIEQRQNLATQGVGARLRTVKTLDALTYAPDLFFDGKMNAYLAMRVAMRSTGTAETPADFKRVEDLLWQTALSLEHGGILTMADQLRRLQQMIMQAMAQGAPQAEIDALLQRYNELMQRYLAALAATGQKAEAPANPNAKVLGDRDIQELLKAIQALSQAGDRERAMQLLAMLQALLENVQVAGGEGQGGAGQGDQAANEAMAGLGELMGKQRLLLDKTFRQSDGNGDPKDGGAKGLSGQQGQLRGELDALKKKSGKNGGAGGPNLDKAGRYMDEAQQALGLSDFGRATTFQKYVLDELRKGGEAMAKAAGQSQPGKEGQDPMGRASAAQGKASGDLRIPDAQVLQRARDILLELRRRAGQQGRPKEELDYIDRLLKQF</sequence>
<feature type="compositionally biased region" description="Basic and acidic residues" evidence="1">
    <location>
        <begin position="622"/>
        <end position="635"/>
    </location>
</feature>
<protein>
    <submittedName>
        <fullName evidence="3">TIGR02302 family protein</fullName>
    </submittedName>
</protein>
<gene>
    <name evidence="3" type="ORF">GCM10008942_33690</name>
</gene>
<feature type="transmembrane region" description="Helical" evidence="2">
    <location>
        <begin position="160"/>
        <end position="178"/>
    </location>
</feature>
<dbReference type="Pfam" id="PF13779">
    <property type="entry name" value="DUF4175"/>
    <property type="match status" value="1"/>
</dbReference>
<feature type="transmembrane region" description="Helical" evidence="2">
    <location>
        <begin position="62"/>
        <end position="82"/>
    </location>
</feature>
<feature type="region of interest" description="Disordered" evidence="1">
    <location>
        <begin position="707"/>
        <end position="742"/>
    </location>
</feature>
<name>A0ABN1F4D8_9PROT</name>
<dbReference type="InterPro" id="IPR012683">
    <property type="entry name" value="CHP02302_TM"/>
</dbReference>
<dbReference type="Proteomes" id="UP001499951">
    <property type="component" value="Unassembled WGS sequence"/>
</dbReference>
<keyword evidence="2" id="KW-0812">Transmembrane</keyword>
<feature type="transmembrane region" description="Helical" evidence="2">
    <location>
        <begin position="37"/>
        <end position="56"/>
    </location>
</feature>
<evidence type="ECO:0000313" key="4">
    <source>
        <dbReference type="Proteomes" id="UP001499951"/>
    </source>
</evidence>
<keyword evidence="2" id="KW-1133">Transmembrane helix</keyword>
<evidence type="ECO:0000313" key="3">
    <source>
        <dbReference type="EMBL" id="GAA0582045.1"/>
    </source>
</evidence>
<feature type="region of interest" description="Disordered" evidence="1">
    <location>
        <begin position="622"/>
        <end position="645"/>
    </location>
</feature>
<organism evidence="3 4">
    <name type="scientific">Rhizomicrobium electricum</name>
    <dbReference type="NCBI Taxonomy" id="480070"/>
    <lineage>
        <taxon>Bacteria</taxon>
        <taxon>Pseudomonadati</taxon>
        <taxon>Pseudomonadota</taxon>
        <taxon>Alphaproteobacteria</taxon>
        <taxon>Micropepsales</taxon>
        <taxon>Micropepsaceae</taxon>
        <taxon>Rhizomicrobium</taxon>
    </lineage>
</organism>
<comment type="caution">
    <text evidence="3">The sequence shown here is derived from an EMBL/GenBank/DDBJ whole genome shotgun (WGS) entry which is preliminary data.</text>
</comment>